<reference evidence="4" key="3">
    <citation type="submission" date="2025-09" db="UniProtKB">
        <authorList>
            <consortium name="Ensembl"/>
        </authorList>
    </citation>
    <scope>IDENTIFICATION</scope>
</reference>
<reference evidence="4" key="2">
    <citation type="submission" date="2025-08" db="UniProtKB">
        <authorList>
            <consortium name="Ensembl"/>
        </authorList>
    </citation>
    <scope>IDENTIFICATION</scope>
</reference>
<accession>A0A8C3Q862</accession>
<dbReference type="PANTHER" id="PTHR45716">
    <property type="entry name" value="BITESIZE, ISOFORM I"/>
    <property type="match status" value="1"/>
</dbReference>
<dbReference type="InterPro" id="IPR000008">
    <property type="entry name" value="C2_dom"/>
</dbReference>
<sequence>MACEFNLNFLKELEREAVLEVLYRDQMVRKTEEERIRKMKQQLQQLRWKGAKNARHEYQERSCARCQKSLGLLVNRGAVCNGCSHRVCSECRVCLNPCLWKCTICYAHGDVKVKAGEWFFEERAKKYPVYLFICWHNTLIVTLFNKSVENLFLSLTTHIKKISKSQNDMADRCVLTTDYGKNVERRKQRRSQSDTAINVTSRVSILLYTVSSCKSCFRGSLYSLSSTCTESGNFGKANITGEIEFALKYNFRACILEICIKACKNLAYGEEKRKKCNPYVKVYLLPDKSPWSKRKTAVKKSTVDPEFDETLKYKIEHSQLRSRQLQISVWHAGALKYRVFLGEVVIPLAAWNFEEDSMQFDWYPLKPKVIPSFCASLYLKSKMWRKLAPFSGNKDQGVLNCQLQVMIFGAKNLPMLRSAGMVNSFVKGCLILPGQAEVKQKSPVLKKEACPQWKHLFVFDGVTPAQLQQSCLHLTVWHKSIFSSSDQFLGGAKLGAKDQGCQWKFSEKPFVSMVIFMGQSHAKTSTEIVCSNSHRALHIFKDLFL</sequence>
<dbReference type="FunFam" id="3.30.40.10:FF:000018">
    <property type="entry name" value="Synaptotagmin-like 5, isoform CRA_a"/>
    <property type="match status" value="1"/>
</dbReference>
<dbReference type="GO" id="GO:0006886">
    <property type="term" value="P:intracellular protein transport"/>
    <property type="evidence" value="ECO:0007669"/>
    <property type="project" value="InterPro"/>
</dbReference>
<evidence type="ECO:0000256" key="3">
    <source>
        <dbReference type="ARBA" id="ARBA00023136"/>
    </source>
</evidence>
<dbReference type="SUPFAM" id="SSF57903">
    <property type="entry name" value="FYVE/PHD zinc finger"/>
    <property type="match status" value="1"/>
</dbReference>
<name>A0A8C3Q862_GEOPR</name>
<dbReference type="Proteomes" id="UP000694382">
    <property type="component" value="Chromosome 3"/>
</dbReference>
<dbReference type="GO" id="GO:0005886">
    <property type="term" value="C:plasma membrane"/>
    <property type="evidence" value="ECO:0007669"/>
    <property type="project" value="TreeGrafter"/>
</dbReference>
<dbReference type="PROSITE" id="PS50004">
    <property type="entry name" value="C2"/>
    <property type="match status" value="2"/>
</dbReference>
<dbReference type="SMART" id="SM00239">
    <property type="entry name" value="C2"/>
    <property type="match status" value="2"/>
</dbReference>
<evidence type="ECO:0000256" key="2">
    <source>
        <dbReference type="ARBA" id="ARBA00022737"/>
    </source>
</evidence>
<dbReference type="Gene3D" id="3.30.40.10">
    <property type="entry name" value="Zinc/RING finger domain, C3HC4 (zinc finger)"/>
    <property type="match status" value="1"/>
</dbReference>
<dbReference type="InterPro" id="IPR035892">
    <property type="entry name" value="C2_domain_sf"/>
</dbReference>
<keyword evidence="3" id="KW-0472">Membrane</keyword>
<dbReference type="InterPro" id="IPR010911">
    <property type="entry name" value="Rab_BD"/>
</dbReference>
<comment type="subcellular location">
    <subcellularLocation>
        <location evidence="1">Membrane</location>
        <topology evidence="1">Peripheral membrane protein</topology>
    </subcellularLocation>
</comment>
<dbReference type="GO" id="GO:0006887">
    <property type="term" value="P:exocytosis"/>
    <property type="evidence" value="ECO:0007669"/>
    <property type="project" value="TreeGrafter"/>
</dbReference>
<dbReference type="InterPro" id="IPR011011">
    <property type="entry name" value="Znf_FYVE_PHD"/>
</dbReference>
<dbReference type="InterPro" id="IPR041282">
    <property type="entry name" value="FYVE_2"/>
</dbReference>
<protein>
    <submittedName>
        <fullName evidence="4">Uncharacterized protein</fullName>
    </submittedName>
</protein>
<organism evidence="4 5">
    <name type="scientific">Geospiza parvula</name>
    <name type="common">Small tree-finch</name>
    <name type="synonym">Camarhynchus parvulus</name>
    <dbReference type="NCBI Taxonomy" id="87175"/>
    <lineage>
        <taxon>Eukaryota</taxon>
        <taxon>Metazoa</taxon>
        <taxon>Chordata</taxon>
        <taxon>Craniata</taxon>
        <taxon>Vertebrata</taxon>
        <taxon>Euteleostomi</taxon>
        <taxon>Archelosauria</taxon>
        <taxon>Archosauria</taxon>
        <taxon>Dinosauria</taxon>
        <taxon>Saurischia</taxon>
        <taxon>Theropoda</taxon>
        <taxon>Coelurosauria</taxon>
        <taxon>Aves</taxon>
        <taxon>Neognathae</taxon>
        <taxon>Neoaves</taxon>
        <taxon>Telluraves</taxon>
        <taxon>Australaves</taxon>
        <taxon>Passeriformes</taxon>
        <taxon>Thraupidae</taxon>
        <taxon>Camarhynchus</taxon>
    </lineage>
</organism>
<proteinExistence type="predicted"/>
<evidence type="ECO:0000313" key="5">
    <source>
        <dbReference type="Proteomes" id="UP000694382"/>
    </source>
</evidence>
<dbReference type="Gene3D" id="2.60.40.150">
    <property type="entry name" value="C2 domain"/>
    <property type="match status" value="2"/>
</dbReference>
<dbReference type="Pfam" id="PF02318">
    <property type="entry name" value="FYVE_2"/>
    <property type="match status" value="1"/>
</dbReference>
<dbReference type="GO" id="GO:0070382">
    <property type="term" value="C:exocytic vesicle"/>
    <property type="evidence" value="ECO:0007669"/>
    <property type="project" value="TreeGrafter"/>
</dbReference>
<reference evidence="4" key="1">
    <citation type="submission" date="2020-02" db="EMBL/GenBank/DDBJ databases">
        <authorList>
            <person name="Enbody D E."/>
            <person name="Pettersson E M."/>
        </authorList>
    </citation>
    <scope>NUCLEOTIDE SEQUENCE [LARGE SCALE GENOMIC DNA]</scope>
</reference>
<dbReference type="GO" id="GO:0031267">
    <property type="term" value="F:small GTPase binding"/>
    <property type="evidence" value="ECO:0007669"/>
    <property type="project" value="InterPro"/>
</dbReference>
<dbReference type="FunFam" id="2.60.40.150:FF:000006">
    <property type="entry name" value="Synaptotagmin-like 5, isoform CRA_a"/>
    <property type="match status" value="1"/>
</dbReference>
<evidence type="ECO:0000256" key="1">
    <source>
        <dbReference type="ARBA" id="ARBA00004170"/>
    </source>
</evidence>
<dbReference type="InterPro" id="IPR013083">
    <property type="entry name" value="Znf_RING/FYVE/PHD"/>
</dbReference>
<dbReference type="SUPFAM" id="SSF49562">
    <property type="entry name" value="C2 domain (Calcium/lipid-binding domain, CaLB)"/>
    <property type="match status" value="2"/>
</dbReference>
<keyword evidence="5" id="KW-1185">Reference proteome</keyword>
<dbReference type="GO" id="GO:0042043">
    <property type="term" value="F:neurexin family protein binding"/>
    <property type="evidence" value="ECO:0007669"/>
    <property type="project" value="TreeGrafter"/>
</dbReference>
<dbReference type="AlphaFoldDB" id="A0A8C3Q862"/>
<dbReference type="CDD" id="cd08392">
    <property type="entry name" value="C2A_SLP-3"/>
    <property type="match status" value="1"/>
</dbReference>
<dbReference type="PANTHER" id="PTHR45716:SF1">
    <property type="entry name" value="SYNAPTOTAGMIN-LIKE PROTEIN 3"/>
    <property type="match status" value="1"/>
</dbReference>
<evidence type="ECO:0000313" key="4">
    <source>
        <dbReference type="Ensembl" id="ENSCPVP00000010576.1"/>
    </source>
</evidence>
<dbReference type="Pfam" id="PF00168">
    <property type="entry name" value="C2"/>
    <property type="match status" value="2"/>
</dbReference>
<dbReference type="Ensembl" id="ENSCPVT00000011034.2">
    <property type="protein sequence ID" value="ENSCPVP00000010576.1"/>
    <property type="gene ID" value="ENSCPVG00000007710.2"/>
</dbReference>
<keyword evidence="2" id="KW-0677">Repeat</keyword>
<dbReference type="PROSITE" id="PS50916">
    <property type="entry name" value="RABBD"/>
    <property type="match status" value="1"/>
</dbReference>